<keyword evidence="3" id="KW-1185">Reference proteome</keyword>
<dbReference type="EMBL" id="JAOZYB010000319">
    <property type="protein sequence ID" value="MEB3964943.1"/>
    <property type="molecule type" value="Genomic_DNA"/>
</dbReference>
<dbReference type="RefSeq" id="WP_324772759.1">
    <property type="nucleotide sequence ID" value="NZ_BAAATS010000002.1"/>
</dbReference>
<reference evidence="2 3" key="1">
    <citation type="submission" date="2022-10" db="EMBL/GenBank/DDBJ databases">
        <authorList>
            <person name="Xie J."/>
            <person name="Shen N."/>
        </authorList>
    </citation>
    <scope>NUCLEOTIDE SEQUENCE [LARGE SCALE GENOMIC DNA]</scope>
    <source>
        <strain evidence="2 3">DSM 41681</strain>
    </source>
</reference>
<proteinExistence type="predicted"/>
<accession>A0ABU6CJS7</accession>
<feature type="region of interest" description="Disordered" evidence="1">
    <location>
        <begin position="350"/>
        <end position="397"/>
    </location>
</feature>
<gene>
    <name evidence="2" type="ORF">OKJ48_32630</name>
</gene>
<evidence type="ECO:0000313" key="3">
    <source>
        <dbReference type="Proteomes" id="UP001352223"/>
    </source>
</evidence>
<name>A0ABU6CJS7_9ACTN</name>
<evidence type="ECO:0000313" key="2">
    <source>
        <dbReference type="EMBL" id="MEB3964943.1"/>
    </source>
</evidence>
<sequence>MADLRRTPDWQQPAGRHTPLIDPVLTVRQLARFGFARKALTRIDHALVFSTRRGGYEAYLPPLRPTRGEAATKRFTSVYEVDMGVHPLQASVSLPSDNDAFEFTAAVDLSWQVTDPAAFVRSGHRDVPTLLLGEIQQAARSLTRRFVIDDSAGAEAALLRALTGPGRVELGTAVGLKVVWTMRLRRDQQDIEHEQRLQSIDHASAEQIRAEQLGMHYDVALDRRTRQQDELQLGRVKEYERLEHEIAIRRTHHETELRHLAAEKIALYQKYLEQGGVVMWAMHLAAHPEDTHLVINNMREDQLRLVQAQSELAQRLLSEGNAEDYELEGPKKLALNHVFEVFNQRLSGVPDGAPPMAAPLTVTPAAAEQEPAPAQEPAHTFQDWQPPHGDGRKSADA</sequence>
<evidence type="ECO:0000256" key="1">
    <source>
        <dbReference type="SAM" id="MobiDB-lite"/>
    </source>
</evidence>
<organism evidence="2 3">
    <name type="scientific">Streptomyces kunmingensis</name>
    <dbReference type="NCBI Taxonomy" id="68225"/>
    <lineage>
        <taxon>Bacteria</taxon>
        <taxon>Bacillati</taxon>
        <taxon>Actinomycetota</taxon>
        <taxon>Actinomycetes</taxon>
        <taxon>Kitasatosporales</taxon>
        <taxon>Streptomycetaceae</taxon>
        <taxon>Streptomyces</taxon>
    </lineage>
</organism>
<feature type="compositionally biased region" description="Low complexity" evidence="1">
    <location>
        <begin position="364"/>
        <end position="378"/>
    </location>
</feature>
<comment type="caution">
    <text evidence="2">The sequence shown here is derived from an EMBL/GenBank/DDBJ whole genome shotgun (WGS) entry which is preliminary data.</text>
</comment>
<dbReference type="Proteomes" id="UP001352223">
    <property type="component" value="Unassembled WGS sequence"/>
</dbReference>
<evidence type="ECO:0008006" key="4">
    <source>
        <dbReference type="Google" id="ProtNLM"/>
    </source>
</evidence>
<protein>
    <recommendedName>
        <fullName evidence="4">PE-PGRS family protein</fullName>
    </recommendedName>
</protein>